<evidence type="ECO:0000313" key="2">
    <source>
        <dbReference type="EMBL" id="SCW85999.1"/>
    </source>
</evidence>
<reference evidence="2 3" key="1">
    <citation type="submission" date="2016-10" db="EMBL/GenBank/DDBJ databases">
        <authorList>
            <person name="de Groot N.N."/>
        </authorList>
    </citation>
    <scope>NUCLEOTIDE SEQUENCE [LARGE SCALE GENOMIC DNA]</scope>
    <source>
        <strain evidence="2 3">CGMCC 1.3401</strain>
    </source>
</reference>
<name>A0A1G4TZJ6_9HYPH</name>
<keyword evidence="1" id="KW-1133">Transmembrane helix</keyword>
<proteinExistence type="predicted"/>
<organism evidence="2 3">
    <name type="scientific">Rhizobium mongolense subsp. loessense</name>
    <dbReference type="NCBI Taxonomy" id="158890"/>
    <lineage>
        <taxon>Bacteria</taxon>
        <taxon>Pseudomonadati</taxon>
        <taxon>Pseudomonadota</taxon>
        <taxon>Alphaproteobacteria</taxon>
        <taxon>Hyphomicrobiales</taxon>
        <taxon>Rhizobiaceae</taxon>
        <taxon>Rhizobium/Agrobacterium group</taxon>
        <taxon>Rhizobium</taxon>
    </lineage>
</organism>
<protein>
    <submittedName>
        <fullName evidence="2">Uncharacterized protein</fullName>
    </submittedName>
</protein>
<feature type="transmembrane region" description="Helical" evidence="1">
    <location>
        <begin position="12"/>
        <end position="36"/>
    </location>
</feature>
<keyword evidence="1" id="KW-0812">Transmembrane</keyword>
<evidence type="ECO:0000313" key="3">
    <source>
        <dbReference type="Proteomes" id="UP000199542"/>
    </source>
</evidence>
<sequence length="64" mass="6546">MLVKTVRPADSHLLVAAAGLFLIIGGFGLFVAPALLPHYLGASCIPKKFTALCALTTGESPPAP</sequence>
<gene>
    <name evidence="2" type="ORF">SAMN02927900_05766</name>
</gene>
<evidence type="ECO:0000256" key="1">
    <source>
        <dbReference type="SAM" id="Phobius"/>
    </source>
</evidence>
<accession>A0A1G4TZJ6</accession>
<dbReference type="EMBL" id="FMTM01000014">
    <property type="protein sequence ID" value="SCW85999.1"/>
    <property type="molecule type" value="Genomic_DNA"/>
</dbReference>
<dbReference type="Proteomes" id="UP000199542">
    <property type="component" value="Unassembled WGS sequence"/>
</dbReference>
<keyword evidence="1" id="KW-0472">Membrane</keyword>
<dbReference type="AlphaFoldDB" id="A0A1G4TZJ6"/>